<evidence type="ECO:0000313" key="3">
    <source>
        <dbReference type="Proteomes" id="UP000027215"/>
    </source>
</evidence>
<protein>
    <recommendedName>
        <fullName evidence="1">GmrSD restriction endonucleases N-terminal domain-containing protein</fullName>
    </recommendedName>
</protein>
<organism evidence="2 3">
    <name type="scientific">Xylella fastidiosa subsp. sandyi Ann-1</name>
    <dbReference type="NCBI Taxonomy" id="155920"/>
    <lineage>
        <taxon>Bacteria</taxon>
        <taxon>Pseudomonadati</taxon>
        <taxon>Pseudomonadota</taxon>
        <taxon>Gammaproteobacteria</taxon>
        <taxon>Lysobacterales</taxon>
        <taxon>Lysobacteraceae</taxon>
        <taxon>Xylella</taxon>
    </lineage>
</organism>
<reference evidence="2 3" key="1">
    <citation type="submission" date="2013-08" db="EMBL/GenBank/DDBJ databases">
        <authorList>
            <person name="Stouthamer R."/>
            <person name="Nunney L."/>
        </authorList>
    </citation>
    <scope>NUCLEOTIDE SEQUENCE [LARGE SCALE GENOMIC DNA]</scope>
    <source>
        <strain evidence="3">ann-1</strain>
    </source>
</reference>
<feature type="domain" description="GmrSD restriction endonucleases N-terminal" evidence="1">
    <location>
        <begin position="48"/>
        <end position="91"/>
    </location>
</feature>
<proteinExistence type="predicted"/>
<dbReference type="Pfam" id="PF03235">
    <property type="entry name" value="GmrSD_N"/>
    <property type="match status" value="1"/>
</dbReference>
<dbReference type="InterPro" id="IPR004919">
    <property type="entry name" value="GmrSD_N"/>
</dbReference>
<dbReference type="PATRIC" id="fig|155920.8.peg.999"/>
<evidence type="ECO:0000259" key="1">
    <source>
        <dbReference type="Pfam" id="PF03235"/>
    </source>
</evidence>
<dbReference type="Proteomes" id="UP000027215">
    <property type="component" value="Chromosome"/>
</dbReference>
<evidence type="ECO:0000313" key="2">
    <source>
        <dbReference type="EMBL" id="AIC11080.1"/>
    </source>
</evidence>
<dbReference type="KEGG" id="xfs:D934_04145"/>
<gene>
    <name evidence="2" type="ORF">D934_04145</name>
</gene>
<dbReference type="PANTHER" id="PTHR39639">
    <property type="entry name" value="CHROMOSOME 16, WHOLE GENOME SHOTGUN SEQUENCE"/>
    <property type="match status" value="1"/>
</dbReference>
<sequence length="122" mass="14047">MEKQKGRTVIKSEEIKSEEEGLNADAQIVALSKRIEFYLTEYSVELLAKKMNNGDFIIPAYQREYTWDDHRKSHFIESLILGLPIPFLILLGKTGGRYVGNRGWLATPAVDRRIPLRQPATW</sequence>
<dbReference type="AlphaFoldDB" id="A0A060H6Z3"/>
<accession>A0A060H6Z3</accession>
<dbReference type="RefSeq" id="WP_230577856.1">
    <property type="nucleotide sequence ID" value="NZ_CP006696.1"/>
</dbReference>
<name>A0A060H6Z3_XYLFS</name>
<dbReference type="EMBL" id="CP006696">
    <property type="protein sequence ID" value="AIC11080.1"/>
    <property type="molecule type" value="Genomic_DNA"/>
</dbReference>
<dbReference type="HOGENOM" id="CLU_2025855_0_0_6"/>
<dbReference type="PANTHER" id="PTHR39639:SF1">
    <property type="entry name" value="DUF262 DOMAIN-CONTAINING PROTEIN"/>
    <property type="match status" value="1"/>
</dbReference>